<proteinExistence type="predicted"/>
<keyword evidence="1" id="KW-1133">Transmembrane helix</keyword>
<keyword evidence="1" id="KW-0812">Transmembrane</keyword>
<feature type="transmembrane region" description="Helical" evidence="1">
    <location>
        <begin position="138"/>
        <end position="160"/>
    </location>
</feature>
<accession>A0A8S1HHX7</accession>
<dbReference type="AlphaFoldDB" id="A0A8S1HHX7"/>
<feature type="transmembrane region" description="Helical" evidence="1">
    <location>
        <begin position="26"/>
        <end position="45"/>
    </location>
</feature>
<evidence type="ECO:0000313" key="2">
    <source>
        <dbReference type="EMBL" id="CAD6195354.1"/>
    </source>
</evidence>
<comment type="caution">
    <text evidence="2">The sequence shown here is derived from an EMBL/GenBank/DDBJ whole genome shotgun (WGS) entry which is preliminary data.</text>
</comment>
<reference evidence="2" key="1">
    <citation type="submission" date="2020-10" db="EMBL/GenBank/DDBJ databases">
        <authorList>
            <person name="Kikuchi T."/>
        </authorList>
    </citation>
    <scope>NUCLEOTIDE SEQUENCE</scope>
    <source>
        <strain evidence="2">NKZ352</strain>
    </source>
</reference>
<evidence type="ECO:0000256" key="1">
    <source>
        <dbReference type="SAM" id="Phobius"/>
    </source>
</evidence>
<protein>
    <submittedName>
        <fullName evidence="2">Uncharacterized protein</fullName>
    </submittedName>
</protein>
<organism evidence="2 3">
    <name type="scientific">Caenorhabditis auriculariae</name>
    <dbReference type="NCBI Taxonomy" id="2777116"/>
    <lineage>
        <taxon>Eukaryota</taxon>
        <taxon>Metazoa</taxon>
        <taxon>Ecdysozoa</taxon>
        <taxon>Nematoda</taxon>
        <taxon>Chromadorea</taxon>
        <taxon>Rhabditida</taxon>
        <taxon>Rhabditina</taxon>
        <taxon>Rhabditomorpha</taxon>
        <taxon>Rhabditoidea</taxon>
        <taxon>Rhabditidae</taxon>
        <taxon>Peloderinae</taxon>
        <taxon>Caenorhabditis</taxon>
    </lineage>
</organism>
<keyword evidence="1" id="KW-0472">Membrane</keyword>
<feature type="transmembrane region" description="Helical" evidence="1">
    <location>
        <begin position="107"/>
        <end position="126"/>
    </location>
</feature>
<gene>
    <name evidence="2" type="ORF">CAUJ_LOCUS11273</name>
</gene>
<feature type="transmembrane region" description="Helical" evidence="1">
    <location>
        <begin position="65"/>
        <end position="86"/>
    </location>
</feature>
<sequence>MTARRNITSIDDLDESEREFFYKMQLFYIIFSIVCSWVAWVSVFIHYHLIRVFMATYAEDKKNSYFIGFLILEMFSLMSLFFYFLLIPAQSIKFLEQYPALASVYRVVPTMITVVEGFLCVQRVAVFYDIFHTYVGKFRTICPIITLISMIFFAVLTTFVTSSRSKAEKPDIESDVAAMVELESLGLPISIMLGNKQKRKMLLNRIFRRFHCFKGMTGVAPTNMVPIINGNAYISSRPEPSNGISIRTTADSDF</sequence>
<name>A0A8S1HHX7_9PELO</name>
<dbReference type="Proteomes" id="UP000835052">
    <property type="component" value="Unassembled WGS sequence"/>
</dbReference>
<dbReference type="EMBL" id="CAJGYM010000054">
    <property type="protein sequence ID" value="CAD6195354.1"/>
    <property type="molecule type" value="Genomic_DNA"/>
</dbReference>
<keyword evidence="3" id="KW-1185">Reference proteome</keyword>
<evidence type="ECO:0000313" key="3">
    <source>
        <dbReference type="Proteomes" id="UP000835052"/>
    </source>
</evidence>